<dbReference type="SUPFAM" id="SSF49503">
    <property type="entry name" value="Cupredoxins"/>
    <property type="match status" value="3"/>
</dbReference>
<dbReference type="AlphaFoldDB" id="A0A3A5HGP7"/>
<dbReference type="EMBL" id="QYRP01000002">
    <property type="protein sequence ID" value="RJS47060.1"/>
    <property type="molecule type" value="Genomic_DNA"/>
</dbReference>
<reference evidence="7" key="1">
    <citation type="submission" date="2018-09" db="EMBL/GenBank/DDBJ databases">
        <authorList>
            <person name="Zhu H."/>
        </authorList>
    </citation>
    <scope>NUCLEOTIDE SEQUENCE [LARGE SCALE GENOMIC DNA]</scope>
    <source>
        <strain evidence="7">K1W22B-1</strain>
    </source>
</reference>
<evidence type="ECO:0000259" key="5">
    <source>
        <dbReference type="Pfam" id="PF07732"/>
    </source>
</evidence>
<keyword evidence="7" id="KW-1185">Reference proteome</keyword>
<organism evidence="6 7">
    <name type="scientific">Nocardioides cavernaquae</name>
    <dbReference type="NCBI Taxonomy" id="2321396"/>
    <lineage>
        <taxon>Bacteria</taxon>
        <taxon>Bacillati</taxon>
        <taxon>Actinomycetota</taxon>
        <taxon>Actinomycetes</taxon>
        <taxon>Propionibacteriales</taxon>
        <taxon>Nocardioidaceae</taxon>
        <taxon>Nocardioides</taxon>
    </lineage>
</organism>
<dbReference type="InterPro" id="IPR002355">
    <property type="entry name" value="Cu_oxidase_Cu_BS"/>
</dbReference>
<feature type="compositionally biased region" description="Gly residues" evidence="3">
    <location>
        <begin position="51"/>
        <end position="60"/>
    </location>
</feature>
<dbReference type="PROSITE" id="PS00080">
    <property type="entry name" value="MULTICOPPER_OXIDASE2"/>
    <property type="match status" value="1"/>
</dbReference>
<dbReference type="Proteomes" id="UP000276542">
    <property type="component" value="Unassembled WGS sequence"/>
</dbReference>
<feature type="domain" description="Plastocyanin-like" evidence="4">
    <location>
        <begin position="366"/>
        <end position="469"/>
    </location>
</feature>
<dbReference type="PANTHER" id="PTHR11709">
    <property type="entry name" value="MULTI-COPPER OXIDASE"/>
    <property type="match status" value="1"/>
</dbReference>
<gene>
    <name evidence="6" type="ORF">D4739_13095</name>
</gene>
<dbReference type="RefSeq" id="WP_120061030.1">
    <property type="nucleotide sequence ID" value="NZ_QYRP01000002.1"/>
</dbReference>
<evidence type="ECO:0000313" key="6">
    <source>
        <dbReference type="EMBL" id="RJS47060.1"/>
    </source>
</evidence>
<protein>
    <submittedName>
        <fullName evidence="6">Multicopper oxidase family protein</fullName>
    </submittedName>
</protein>
<keyword evidence="1" id="KW-0479">Metal-binding</keyword>
<evidence type="ECO:0000256" key="3">
    <source>
        <dbReference type="SAM" id="MobiDB-lite"/>
    </source>
</evidence>
<dbReference type="Pfam" id="PF07731">
    <property type="entry name" value="Cu-oxidase_2"/>
    <property type="match status" value="1"/>
</dbReference>
<feature type="region of interest" description="Disordered" evidence="3">
    <location>
        <begin position="51"/>
        <end position="70"/>
    </location>
</feature>
<dbReference type="InterPro" id="IPR045087">
    <property type="entry name" value="Cu-oxidase_fam"/>
</dbReference>
<comment type="caution">
    <text evidence="6">The sequence shown here is derived from an EMBL/GenBank/DDBJ whole genome shotgun (WGS) entry which is preliminary data.</text>
</comment>
<accession>A0A3A5HGP7</accession>
<dbReference type="GO" id="GO:0005507">
    <property type="term" value="F:copper ion binding"/>
    <property type="evidence" value="ECO:0007669"/>
    <property type="project" value="InterPro"/>
</dbReference>
<keyword evidence="2" id="KW-0560">Oxidoreductase</keyword>
<dbReference type="InterPro" id="IPR008972">
    <property type="entry name" value="Cupredoxin"/>
</dbReference>
<sequence>MKVASGRTRLLVACGATLALLLPLAWSWWSSLLPATYDVASMGYVDTGGGPGPVGHGVPGSHGEHGSGKGDRAVADLIEDPARPADVRFTLTVTQQGDRILVNGTSPGPVLRVTQGQLIEATLVNSSVRGGTTLHWHGVDVPNAMDGVAGVTQDAVPPGERFVYRFVADRAGTYWYHAHQLSHVQVRQGLLGALVVEPTHPSGPATQDLVAVLHQYDGKPTLNGAPALHADVAPGEEVRVRLVNTDNTQASVWVTGAPYRVLAVDGTDLNGPTEVSGRWIGVTAGGRIDLGVVVPPDGVRIDVDGTTVITLGSSPAPAVVPAQPRQELDLLDYGTPAEPGIDVSDPERRFEYEIGRRLGFLDGRPGRWWTINGHLFPDIPMFHVEEGDVAVVHIVNRSGETHPMHLHGHRALVLSRDGEPTTGSPWWIDSLEVGTGEEFEIAFVADNPGIWMDHCHNLPHAAEGLIAHLMYGGVRSSYRLGGGNEPE</sequence>
<evidence type="ECO:0000313" key="7">
    <source>
        <dbReference type="Proteomes" id="UP000276542"/>
    </source>
</evidence>
<dbReference type="CDD" id="cd04202">
    <property type="entry name" value="CuRO_D2_2dMcoN_like"/>
    <property type="match status" value="1"/>
</dbReference>
<dbReference type="Gene3D" id="2.60.40.420">
    <property type="entry name" value="Cupredoxins - blue copper proteins"/>
    <property type="match status" value="3"/>
</dbReference>
<feature type="domain" description="Plastocyanin-like" evidence="5">
    <location>
        <begin position="97"/>
        <end position="199"/>
    </location>
</feature>
<evidence type="ECO:0000259" key="4">
    <source>
        <dbReference type="Pfam" id="PF07731"/>
    </source>
</evidence>
<dbReference type="GO" id="GO:0016491">
    <property type="term" value="F:oxidoreductase activity"/>
    <property type="evidence" value="ECO:0007669"/>
    <property type="project" value="UniProtKB-KW"/>
</dbReference>
<evidence type="ECO:0000256" key="1">
    <source>
        <dbReference type="ARBA" id="ARBA00022723"/>
    </source>
</evidence>
<name>A0A3A5HGP7_9ACTN</name>
<evidence type="ECO:0000256" key="2">
    <source>
        <dbReference type="ARBA" id="ARBA00023002"/>
    </source>
</evidence>
<dbReference type="OrthoDB" id="345021at2"/>
<dbReference type="InterPro" id="IPR011707">
    <property type="entry name" value="Cu-oxidase-like_N"/>
</dbReference>
<dbReference type="InterPro" id="IPR011706">
    <property type="entry name" value="Cu-oxidase_C"/>
</dbReference>
<proteinExistence type="predicted"/>
<dbReference type="Pfam" id="PF07732">
    <property type="entry name" value="Cu-oxidase_3"/>
    <property type="match status" value="1"/>
</dbReference>